<feature type="domain" description="G-protein coupled receptors family 1 profile" evidence="14">
    <location>
        <begin position="44"/>
        <end position="295"/>
    </location>
</feature>
<feature type="transmembrane region" description="Helical" evidence="13">
    <location>
        <begin position="101"/>
        <end position="122"/>
    </location>
</feature>
<keyword evidence="5 13" id="KW-1133">Transmembrane helix</keyword>
<dbReference type="PROSITE" id="PS50262">
    <property type="entry name" value="G_PROTEIN_RECEP_F1_2"/>
    <property type="match status" value="1"/>
</dbReference>
<proteinExistence type="evidence at transcript level"/>
<evidence type="ECO:0000256" key="13">
    <source>
        <dbReference type="SAM" id="Phobius"/>
    </source>
</evidence>
<dbReference type="PRINTS" id="PR00237">
    <property type="entry name" value="GPCRRHODOPSN"/>
</dbReference>
<organism evidence="15">
    <name type="scientific">Xenopus tropicalis</name>
    <name type="common">Western clawed frog</name>
    <name type="synonym">Silurana tropicalis</name>
    <dbReference type="NCBI Taxonomy" id="8364"/>
    <lineage>
        <taxon>Eukaryota</taxon>
        <taxon>Metazoa</taxon>
        <taxon>Chordata</taxon>
        <taxon>Craniata</taxon>
        <taxon>Vertebrata</taxon>
        <taxon>Euteleostomi</taxon>
        <taxon>Amphibia</taxon>
        <taxon>Batrachia</taxon>
        <taxon>Anura</taxon>
        <taxon>Pipoidea</taxon>
        <taxon>Pipidae</taxon>
        <taxon>Xenopodinae</taxon>
        <taxon>Xenopus</taxon>
        <taxon>Silurana</taxon>
    </lineage>
</organism>
<keyword evidence="9 12" id="KW-0807">Transducer</keyword>
<accession>A0A2Z5WPJ5</accession>
<dbReference type="PROSITE" id="PS00237">
    <property type="entry name" value="G_PROTEIN_RECEP_F1_1"/>
    <property type="match status" value="1"/>
</dbReference>
<reference evidence="15" key="1">
    <citation type="submission" date="2017-06" db="EMBL/GenBank/DDBJ databases">
        <title>Xenopus tropicalis urotensin II receptor type3 mRNA.</title>
        <authorList>
            <person name="Takano M."/>
            <person name="Konno N."/>
        </authorList>
    </citation>
    <scope>NUCLEOTIDE SEQUENCE</scope>
    <source>
        <tissue evidence="15">Brain</tissue>
    </source>
</reference>
<evidence type="ECO:0000313" key="15">
    <source>
        <dbReference type="EMBL" id="BBC20765.1"/>
    </source>
</evidence>
<evidence type="ECO:0000256" key="7">
    <source>
        <dbReference type="ARBA" id="ARBA00023136"/>
    </source>
</evidence>
<dbReference type="PRINTS" id="PR00647">
    <property type="entry name" value="UROTENSIN2R"/>
</dbReference>
<evidence type="ECO:0000256" key="3">
    <source>
        <dbReference type="ARBA" id="ARBA00022475"/>
    </source>
</evidence>
<evidence type="ECO:0000256" key="1">
    <source>
        <dbReference type="ARBA" id="ARBA00004651"/>
    </source>
</evidence>
<evidence type="ECO:0000259" key="14">
    <source>
        <dbReference type="PROSITE" id="PS50262"/>
    </source>
</evidence>
<dbReference type="EMBL" id="LC309012">
    <property type="protein sequence ID" value="BBC20765.1"/>
    <property type="molecule type" value="mRNA"/>
</dbReference>
<evidence type="ECO:0000256" key="9">
    <source>
        <dbReference type="ARBA" id="ARBA00023224"/>
    </source>
</evidence>
<evidence type="ECO:0000256" key="2">
    <source>
        <dbReference type="ARBA" id="ARBA00014302"/>
    </source>
</evidence>
<evidence type="ECO:0000256" key="4">
    <source>
        <dbReference type="ARBA" id="ARBA00022692"/>
    </source>
</evidence>
<evidence type="ECO:0000256" key="12">
    <source>
        <dbReference type="RuleBase" id="RU000688"/>
    </source>
</evidence>
<evidence type="ECO:0000256" key="8">
    <source>
        <dbReference type="ARBA" id="ARBA00023170"/>
    </source>
</evidence>
<evidence type="ECO:0000256" key="5">
    <source>
        <dbReference type="ARBA" id="ARBA00022989"/>
    </source>
</evidence>
<feature type="transmembrane region" description="Helical" evidence="13">
    <location>
        <begin position="24"/>
        <end position="50"/>
    </location>
</feature>
<keyword evidence="3" id="KW-1003">Cell membrane</keyword>
<dbReference type="GO" id="GO:0097746">
    <property type="term" value="P:blood vessel diameter maintenance"/>
    <property type="evidence" value="ECO:0007669"/>
    <property type="project" value="InterPro"/>
</dbReference>
<comment type="function">
    <text evidence="10">High affinity receptor for urotensin-2 and urotensin-2B. The activity of this receptor is mediated by a G-protein that activate a phosphatidylinositol-calcium second messenger system.</text>
</comment>
<dbReference type="InterPro" id="IPR000276">
    <property type="entry name" value="GPCR_Rhodpsn"/>
</dbReference>
<feature type="transmembrane region" description="Helical" evidence="13">
    <location>
        <begin position="62"/>
        <end position="89"/>
    </location>
</feature>
<feature type="transmembrane region" description="Helical" evidence="13">
    <location>
        <begin position="274"/>
        <end position="298"/>
    </location>
</feature>
<feature type="transmembrane region" description="Helical" evidence="13">
    <location>
        <begin position="189"/>
        <end position="213"/>
    </location>
</feature>
<dbReference type="GO" id="GO:0008217">
    <property type="term" value="P:regulation of blood pressure"/>
    <property type="evidence" value="ECO:0007669"/>
    <property type="project" value="InterPro"/>
</dbReference>
<comment type="similarity">
    <text evidence="12">Belongs to the G-protein coupled receptor 1 family.</text>
</comment>
<keyword evidence="8 12" id="KW-0675">Receptor</keyword>
<keyword evidence="7 13" id="KW-0472">Membrane</keyword>
<name>A0A2Z5WPJ5_XENTR</name>
<evidence type="ECO:0000256" key="10">
    <source>
        <dbReference type="ARBA" id="ARBA00025579"/>
    </source>
</evidence>
<keyword evidence="6 12" id="KW-0297">G-protein coupled receptor</keyword>
<keyword evidence="4 12" id="KW-0812">Transmembrane</keyword>
<dbReference type="SUPFAM" id="SSF81321">
    <property type="entry name" value="Family A G protein-coupled receptor-like"/>
    <property type="match status" value="1"/>
</dbReference>
<sequence length="325" mass="36798">MEEYEGDSNSGELFEFPGSREEEILVTSTLSAVLAAMFLLGMAGNIYVLFINMLSAKPAGCMCVHVISLALADLLYLSTIPFVVSTYLARDWYFGDVGCRVLLSMDLFTMHASIYHLTAMSVERYQAVVHPLKSRVSQSHHKFTSVAIWLTSLLLTLPMMCMMQLQDSPYGSGKRICFPTWTPNGFKCYLTVIFCTSILGPGLILIYLYLHLARVYWMSGLEVQQSRHKLNQCLGFRIFTIILAYWACFVPFWAWQLAKLYQCDSMRLTAAAQIYLNFGVTCLTYANSCVNPLLYTLLTRNYWEYLAGRGRGTSVELRKVGHGQL</sequence>
<dbReference type="InterPro" id="IPR000670">
    <property type="entry name" value="Urot_II_rcpt"/>
</dbReference>
<gene>
    <name evidence="15" type="primary">UTR3</name>
</gene>
<dbReference type="AlphaFoldDB" id="A0A2Z5WPJ5"/>
<feature type="transmembrane region" description="Helical" evidence="13">
    <location>
        <begin position="143"/>
        <end position="165"/>
    </location>
</feature>
<dbReference type="PANTHER" id="PTHR24230">
    <property type="entry name" value="G-PROTEIN COUPLED RECEPTOR"/>
    <property type="match status" value="1"/>
</dbReference>
<dbReference type="Gene3D" id="1.20.1070.10">
    <property type="entry name" value="Rhodopsin 7-helix transmembrane proteins"/>
    <property type="match status" value="1"/>
</dbReference>
<evidence type="ECO:0000256" key="6">
    <source>
        <dbReference type="ARBA" id="ARBA00023040"/>
    </source>
</evidence>
<protein>
    <recommendedName>
        <fullName evidence="2">Urotensin-2 receptor</fullName>
    </recommendedName>
    <alternativeName>
        <fullName evidence="11">Urotensin II receptor</fullName>
    </alternativeName>
</protein>
<dbReference type="Pfam" id="PF00001">
    <property type="entry name" value="7tm_1"/>
    <property type="match status" value="1"/>
</dbReference>
<dbReference type="PANTHER" id="PTHR24230:SF123">
    <property type="entry name" value="G-PROTEIN COUPLED RECEPTORS FAMILY 1 PROFILE DOMAIN-CONTAINING PROTEIN"/>
    <property type="match status" value="1"/>
</dbReference>
<dbReference type="GO" id="GO:0005886">
    <property type="term" value="C:plasma membrane"/>
    <property type="evidence" value="ECO:0007669"/>
    <property type="project" value="UniProtKB-SubCell"/>
</dbReference>
<comment type="subcellular location">
    <subcellularLocation>
        <location evidence="1">Cell membrane</location>
        <topology evidence="1">Multi-pass membrane protein</topology>
    </subcellularLocation>
</comment>
<feature type="transmembrane region" description="Helical" evidence="13">
    <location>
        <begin position="234"/>
        <end position="254"/>
    </location>
</feature>
<dbReference type="GO" id="GO:0001604">
    <property type="term" value="F:urotensin II receptor activity"/>
    <property type="evidence" value="ECO:0007669"/>
    <property type="project" value="InterPro"/>
</dbReference>
<evidence type="ECO:0000256" key="11">
    <source>
        <dbReference type="ARBA" id="ARBA00032764"/>
    </source>
</evidence>
<dbReference type="InterPro" id="IPR017452">
    <property type="entry name" value="GPCR_Rhodpsn_7TM"/>
</dbReference>